<evidence type="ECO:0000259" key="13">
    <source>
        <dbReference type="SMART" id="SM00563"/>
    </source>
</evidence>
<keyword evidence="15" id="KW-1185">Reference proteome</keyword>
<dbReference type="SMART" id="SM00563">
    <property type="entry name" value="PlsC"/>
    <property type="match status" value="1"/>
</dbReference>
<accession>A0AAE1T601</accession>
<evidence type="ECO:0000256" key="10">
    <source>
        <dbReference type="ARBA" id="ARBA00024323"/>
    </source>
</evidence>
<dbReference type="CDD" id="cd07989">
    <property type="entry name" value="LPLAT_AGPAT-like"/>
    <property type="match status" value="1"/>
</dbReference>
<reference evidence="14" key="2">
    <citation type="journal article" date="2024" name="Plant">
        <title>Genomic evolution and insights into agronomic trait innovations of Sesamum species.</title>
        <authorList>
            <person name="Miao H."/>
            <person name="Wang L."/>
            <person name="Qu L."/>
            <person name="Liu H."/>
            <person name="Sun Y."/>
            <person name="Le M."/>
            <person name="Wang Q."/>
            <person name="Wei S."/>
            <person name="Zheng Y."/>
            <person name="Lin W."/>
            <person name="Duan Y."/>
            <person name="Cao H."/>
            <person name="Xiong S."/>
            <person name="Wang X."/>
            <person name="Wei L."/>
            <person name="Li C."/>
            <person name="Ma Q."/>
            <person name="Ju M."/>
            <person name="Zhao R."/>
            <person name="Li G."/>
            <person name="Mu C."/>
            <person name="Tian Q."/>
            <person name="Mei H."/>
            <person name="Zhang T."/>
            <person name="Gao T."/>
            <person name="Zhang H."/>
        </authorList>
    </citation>
    <scope>NUCLEOTIDE SEQUENCE</scope>
    <source>
        <strain evidence="14">K16</strain>
    </source>
</reference>
<keyword evidence="8" id="KW-0472">Membrane</keyword>
<evidence type="ECO:0000256" key="8">
    <source>
        <dbReference type="ARBA" id="ARBA00023136"/>
    </source>
</evidence>
<name>A0AAE1T601_9LAMI</name>
<keyword evidence="4" id="KW-1000">Mitochondrion outer membrane</keyword>
<keyword evidence="6" id="KW-0443">Lipid metabolism</keyword>
<evidence type="ECO:0000256" key="6">
    <source>
        <dbReference type="ARBA" id="ARBA00023098"/>
    </source>
</evidence>
<comment type="similarity">
    <text evidence="2 12">Belongs to the taffazin family.</text>
</comment>
<dbReference type="GO" id="GO:0006644">
    <property type="term" value="P:phospholipid metabolic process"/>
    <property type="evidence" value="ECO:0007669"/>
    <property type="project" value="InterPro"/>
</dbReference>
<keyword evidence="3" id="KW-0808">Transferase</keyword>
<evidence type="ECO:0000256" key="2">
    <source>
        <dbReference type="ARBA" id="ARBA00010524"/>
    </source>
</evidence>
<evidence type="ECO:0000256" key="5">
    <source>
        <dbReference type="ARBA" id="ARBA00022792"/>
    </source>
</evidence>
<evidence type="ECO:0000313" key="14">
    <source>
        <dbReference type="EMBL" id="KAK4381812.1"/>
    </source>
</evidence>
<reference evidence="14" key="1">
    <citation type="submission" date="2020-06" db="EMBL/GenBank/DDBJ databases">
        <authorList>
            <person name="Li T."/>
            <person name="Hu X."/>
            <person name="Zhang T."/>
            <person name="Song X."/>
            <person name="Zhang H."/>
            <person name="Dai N."/>
            <person name="Sheng W."/>
            <person name="Hou X."/>
            <person name="Wei L."/>
        </authorList>
    </citation>
    <scope>NUCLEOTIDE SEQUENCE</scope>
    <source>
        <strain evidence="14">K16</strain>
        <tissue evidence="14">Leaf</tissue>
    </source>
</reference>
<comment type="subcellular location">
    <subcellularLocation>
        <location evidence="1">Mitochondrion inner membrane</location>
        <topology evidence="1">Peripheral membrane protein</topology>
        <orientation evidence="1">Intermembrane side</orientation>
    </subcellularLocation>
    <subcellularLocation>
        <location evidence="10">Mitochondrion outer membrane</location>
        <topology evidence="10">Peripheral membrane protein</topology>
        <orientation evidence="10">Intermembrane side</orientation>
    </subcellularLocation>
</comment>
<proteinExistence type="inferred from homology"/>
<gene>
    <name evidence="14" type="ORF">Sango_2932300</name>
</gene>
<sequence length="217" mass="23994">MLCGERMKGVGRDSVLTGCFRPSLFCDWKRLPRFYAWTQSYSEKLQHAVLNRPENKSLITVSNHVAAMDDPLVIASLLPPGMLLDANGLRWTLCASDRCFKNPVTSAFFKYAKVLPVSRGDGIYQKGMDLAISKLKDLWRGGSTLFPEGSRSRNGGKTTMGSAKRGIEVMCLKSLDTRLLGLGLGRSVICAVNCGLIIRRRLGGSWRGPVENGWFFS</sequence>
<dbReference type="InterPro" id="IPR002123">
    <property type="entry name" value="Plipid/glycerol_acylTrfase"/>
</dbReference>
<protein>
    <recommendedName>
        <fullName evidence="12">Tafazzin family protein</fullName>
    </recommendedName>
</protein>
<dbReference type="PANTHER" id="PTHR12497">
    <property type="entry name" value="TAZ PROTEIN TAFAZZIN"/>
    <property type="match status" value="1"/>
</dbReference>
<comment type="caution">
    <text evidence="14">The sequence shown here is derived from an EMBL/GenBank/DDBJ whole genome shotgun (WGS) entry which is preliminary data.</text>
</comment>
<dbReference type="GO" id="GO:0005741">
    <property type="term" value="C:mitochondrial outer membrane"/>
    <property type="evidence" value="ECO:0007669"/>
    <property type="project" value="UniProtKB-SubCell"/>
</dbReference>
<evidence type="ECO:0000256" key="4">
    <source>
        <dbReference type="ARBA" id="ARBA00022787"/>
    </source>
</evidence>
<dbReference type="InterPro" id="IPR000872">
    <property type="entry name" value="Tafazzin"/>
</dbReference>
<feature type="domain" description="Phospholipid/glycerol acyltransferase" evidence="13">
    <location>
        <begin position="58"/>
        <end position="187"/>
    </location>
</feature>
<organism evidence="14 15">
    <name type="scientific">Sesamum angolense</name>
    <dbReference type="NCBI Taxonomy" id="2727404"/>
    <lineage>
        <taxon>Eukaryota</taxon>
        <taxon>Viridiplantae</taxon>
        <taxon>Streptophyta</taxon>
        <taxon>Embryophyta</taxon>
        <taxon>Tracheophyta</taxon>
        <taxon>Spermatophyta</taxon>
        <taxon>Magnoliopsida</taxon>
        <taxon>eudicotyledons</taxon>
        <taxon>Gunneridae</taxon>
        <taxon>Pentapetalae</taxon>
        <taxon>asterids</taxon>
        <taxon>lamiids</taxon>
        <taxon>Lamiales</taxon>
        <taxon>Pedaliaceae</taxon>
        <taxon>Sesamum</taxon>
    </lineage>
</organism>
<evidence type="ECO:0000313" key="15">
    <source>
        <dbReference type="Proteomes" id="UP001289374"/>
    </source>
</evidence>
<keyword evidence="5" id="KW-0999">Mitochondrion inner membrane</keyword>
<dbReference type="AlphaFoldDB" id="A0AAE1T601"/>
<dbReference type="PANTHER" id="PTHR12497:SF0">
    <property type="entry name" value="TAFAZZIN"/>
    <property type="match status" value="1"/>
</dbReference>
<keyword evidence="7" id="KW-0496">Mitochondrion</keyword>
<comment type="catalytic activity">
    <reaction evidence="11">
        <text>1'-[1,2-diacyl-sn-glycero-3-phospho],3'-[1-acyl-sn-glycero-3-phospho]-glycerol + a 1,2-diacyl-sn-glycero-3-phosphocholine = a cardiolipin + a 1-acyl-sn-glycero-3-phosphocholine</text>
        <dbReference type="Rhea" id="RHEA:33731"/>
        <dbReference type="ChEBI" id="CHEBI:57643"/>
        <dbReference type="ChEBI" id="CHEBI:58168"/>
        <dbReference type="ChEBI" id="CHEBI:62237"/>
        <dbReference type="ChEBI" id="CHEBI:64743"/>
    </reaction>
    <physiologicalReaction direction="left-to-right" evidence="11">
        <dbReference type="Rhea" id="RHEA:33732"/>
    </physiologicalReaction>
    <physiologicalReaction direction="right-to-left" evidence="11">
        <dbReference type="Rhea" id="RHEA:33733"/>
    </physiologicalReaction>
</comment>
<dbReference type="GO" id="GO:0008374">
    <property type="term" value="F:O-acyltransferase activity"/>
    <property type="evidence" value="ECO:0007669"/>
    <property type="project" value="TreeGrafter"/>
</dbReference>
<evidence type="ECO:0000256" key="1">
    <source>
        <dbReference type="ARBA" id="ARBA00004137"/>
    </source>
</evidence>
<evidence type="ECO:0000256" key="12">
    <source>
        <dbReference type="RuleBase" id="RU365062"/>
    </source>
</evidence>
<evidence type="ECO:0000256" key="9">
    <source>
        <dbReference type="ARBA" id="ARBA00023315"/>
    </source>
</evidence>
<evidence type="ECO:0000256" key="11">
    <source>
        <dbReference type="ARBA" id="ARBA00047906"/>
    </source>
</evidence>
<keyword evidence="9" id="KW-0012">Acyltransferase</keyword>
<dbReference type="Pfam" id="PF01553">
    <property type="entry name" value="Acyltransferase"/>
    <property type="match status" value="1"/>
</dbReference>
<dbReference type="Proteomes" id="UP001289374">
    <property type="component" value="Unassembled WGS sequence"/>
</dbReference>
<evidence type="ECO:0000256" key="7">
    <source>
        <dbReference type="ARBA" id="ARBA00023128"/>
    </source>
</evidence>
<evidence type="ECO:0000256" key="3">
    <source>
        <dbReference type="ARBA" id="ARBA00022679"/>
    </source>
</evidence>
<dbReference type="GO" id="GO:0005743">
    <property type="term" value="C:mitochondrial inner membrane"/>
    <property type="evidence" value="ECO:0007669"/>
    <property type="project" value="UniProtKB-SubCell"/>
</dbReference>
<dbReference type="SUPFAM" id="SSF69593">
    <property type="entry name" value="Glycerol-3-phosphate (1)-acyltransferase"/>
    <property type="match status" value="1"/>
</dbReference>
<dbReference type="EMBL" id="JACGWL010000808">
    <property type="protein sequence ID" value="KAK4381812.1"/>
    <property type="molecule type" value="Genomic_DNA"/>
</dbReference>
<dbReference type="PRINTS" id="PR00979">
    <property type="entry name" value="TAFAZZIN"/>
</dbReference>